<dbReference type="Pfam" id="PF00535">
    <property type="entry name" value="Glycos_transf_2"/>
    <property type="match status" value="1"/>
</dbReference>
<dbReference type="InterPro" id="IPR029044">
    <property type="entry name" value="Nucleotide-diphossugar_trans"/>
</dbReference>
<feature type="domain" description="Glycosyltransferase subfamily 4-like N-terminal" evidence="5">
    <location>
        <begin position="351"/>
        <end position="494"/>
    </location>
</feature>
<comment type="caution">
    <text evidence="6">The sequence shown here is derived from an EMBL/GenBank/DDBJ whole genome shotgun (WGS) entry which is preliminary data.</text>
</comment>
<dbReference type="PANTHER" id="PTHR12526">
    <property type="entry name" value="GLYCOSYLTRANSFERASE"/>
    <property type="match status" value="1"/>
</dbReference>
<dbReference type="Proteomes" id="UP000542353">
    <property type="component" value="Unassembled WGS sequence"/>
</dbReference>
<organism evidence="6 7">
    <name type="scientific">Rhodopseudomonas rhenobacensis</name>
    <dbReference type="NCBI Taxonomy" id="87461"/>
    <lineage>
        <taxon>Bacteria</taxon>
        <taxon>Pseudomonadati</taxon>
        <taxon>Pseudomonadota</taxon>
        <taxon>Alphaproteobacteria</taxon>
        <taxon>Hyphomicrobiales</taxon>
        <taxon>Nitrobacteraceae</taxon>
        <taxon>Rhodopseudomonas</taxon>
    </lineage>
</organism>
<dbReference type="Pfam" id="PF00534">
    <property type="entry name" value="Glycos_transf_1"/>
    <property type="match status" value="1"/>
</dbReference>
<evidence type="ECO:0000256" key="1">
    <source>
        <dbReference type="ARBA" id="ARBA00022676"/>
    </source>
</evidence>
<proteinExistence type="predicted"/>
<gene>
    <name evidence="6" type="ORF">HNR60_001774</name>
</gene>
<dbReference type="AlphaFoldDB" id="A0A7W7Z3J8"/>
<name>A0A7W7Z3J8_9BRAD</name>
<dbReference type="InterPro" id="IPR028098">
    <property type="entry name" value="Glyco_trans_4-like_N"/>
</dbReference>
<dbReference type="CDD" id="cd03801">
    <property type="entry name" value="GT4_PimA-like"/>
    <property type="match status" value="1"/>
</dbReference>
<dbReference type="SUPFAM" id="SSF53448">
    <property type="entry name" value="Nucleotide-diphospho-sugar transferases"/>
    <property type="match status" value="1"/>
</dbReference>
<keyword evidence="2 6" id="KW-0808">Transferase</keyword>
<feature type="domain" description="Glycosyltransferase 2-like" evidence="4">
    <location>
        <begin position="8"/>
        <end position="134"/>
    </location>
</feature>
<feature type="domain" description="Glycosyl transferase family 1" evidence="3">
    <location>
        <begin position="509"/>
        <end position="651"/>
    </location>
</feature>
<dbReference type="GO" id="GO:0016757">
    <property type="term" value="F:glycosyltransferase activity"/>
    <property type="evidence" value="ECO:0007669"/>
    <property type="project" value="UniProtKB-KW"/>
</dbReference>
<dbReference type="Pfam" id="PF13439">
    <property type="entry name" value="Glyco_transf_4"/>
    <property type="match status" value="1"/>
</dbReference>
<sequence length="724" mass="79629">MLDSNVAVVIPLYNHARYIGAALDSVLNQTRRPAQIVVVDDGSSDDGVEICRAKLDGVEGALVLVQQNAGAHNALNRAIEATTTEFVAVLNSDDIFELDKLERCAAMFAEQPDLGLVFGRLAIIDENDAAVAKGPTVDWLTRSIAFARRAGTDIGLVSENFATTTSNMVFRRAIWQANGGFMPLRYCHDLEFVLSALGRGKVLFDQDRIHTKYRVHPNNTIKQRLDNIRVEIAGVLVNALFENALGFTAEFERTRVIDLFRALSGKGLSDLICTLLPLRSGSAKLAFFETITSASALGTLQHLTAPESATRLLKGQTWAESAKSFAGVNRPAADCGLEINALIEVSAFDKGGLEKVVLDSAILLRELGVRPLIVSCRPAGHLAEVAKAADVEVVSLPQTNTLEAYRALVSGRRIDIAMSHFSRLGYPIFRQRGIPNVTFIHNVYAMLDTAGVAAFQADDAYVDRYISVSRKATEFAVGPLGIDAAKIDTIPNGLIIEEHLRREAEAVPADRSQFGLSDDDYVFLNVASYNLHKGHYLMADAMSLILHLRSDIKVLCVGNVIYPPHIEELTRFLGEAGLSRHILMPGYIDDVTPLHQMADAFLLPSFLEGWSIAMNEAMFNGKPMILSDTGGSREVIEDNDIGLIVANEYGEVTNLNSALLDELAYSRRKYATAPRLARAMLEFADNREHWSKAGQRGREKILEKYRFERIIGQYVSVLKDVLKR</sequence>
<accession>A0A7W7Z3J8</accession>
<evidence type="ECO:0000313" key="6">
    <source>
        <dbReference type="EMBL" id="MBB5047022.1"/>
    </source>
</evidence>
<protein>
    <submittedName>
        <fullName evidence="6">Glycosyltransferase involved in cell wall biosynthesis</fullName>
    </submittedName>
</protein>
<keyword evidence="7" id="KW-1185">Reference proteome</keyword>
<evidence type="ECO:0000313" key="7">
    <source>
        <dbReference type="Proteomes" id="UP000542353"/>
    </source>
</evidence>
<evidence type="ECO:0000259" key="5">
    <source>
        <dbReference type="Pfam" id="PF13439"/>
    </source>
</evidence>
<keyword evidence="1" id="KW-0328">Glycosyltransferase</keyword>
<dbReference type="SUPFAM" id="SSF53756">
    <property type="entry name" value="UDP-Glycosyltransferase/glycogen phosphorylase"/>
    <property type="match status" value="1"/>
</dbReference>
<dbReference type="InterPro" id="IPR001173">
    <property type="entry name" value="Glyco_trans_2-like"/>
</dbReference>
<dbReference type="PANTHER" id="PTHR12526:SF510">
    <property type="entry name" value="D-INOSITOL 3-PHOSPHATE GLYCOSYLTRANSFERASE"/>
    <property type="match status" value="1"/>
</dbReference>
<dbReference type="CDD" id="cd00761">
    <property type="entry name" value="Glyco_tranf_GTA_type"/>
    <property type="match status" value="1"/>
</dbReference>
<dbReference type="Gene3D" id="3.90.550.10">
    <property type="entry name" value="Spore Coat Polysaccharide Biosynthesis Protein SpsA, Chain A"/>
    <property type="match status" value="1"/>
</dbReference>
<dbReference type="InterPro" id="IPR001296">
    <property type="entry name" value="Glyco_trans_1"/>
</dbReference>
<dbReference type="EMBL" id="JACHIH010000008">
    <property type="protein sequence ID" value="MBB5047022.1"/>
    <property type="molecule type" value="Genomic_DNA"/>
</dbReference>
<evidence type="ECO:0000256" key="2">
    <source>
        <dbReference type="ARBA" id="ARBA00022679"/>
    </source>
</evidence>
<reference evidence="6 7" key="1">
    <citation type="submission" date="2020-08" db="EMBL/GenBank/DDBJ databases">
        <title>Genomic Encyclopedia of Type Strains, Phase IV (KMG-IV): sequencing the most valuable type-strain genomes for metagenomic binning, comparative biology and taxonomic classification.</title>
        <authorList>
            <person name="Goeker M."/>
        </authorList>
    </citation>
    <scope>NUCLEOTIDE SEQUENCE [LARGE SCALE GENOMIC DNA]</scope>
    <source>
        <strain evidence="6 7">DSM 12706</strain>
    </source>
</reference>
<evidence type="ECO:0000259" key="3">
    <source>
        <dbReference type="Pfam" id="PF00534"/>
    </source>
</evidence>
<evidence type="ECO:0000259" key="4">
    <source>
        <dbReference type="Pfam" id="PF00535"/>
    </source>
</evidence>
<dbReference type="Gene3D" id="3.40.50.2000">
    <property type="entry name" value="Glycogen Phosphorylase B"/>
    <property type="match status" value="2"/>
</dbReference>
<dbReference type="RefSeq" id="WP_184256463.1">
    <property type="nucleotide sequence ID" value="NZ_JACHIH010000008.1"/>
</dbReference>